<evidence type="ECO:0000313" key="4">
    <source>
        <dbReference type="Proteomes" id="UP000654075"/>
    </source>
</evidence>
<feature type="compositionally biased region" description="Basic and acidic residues" evidence="1">
    <location>
        <begin position="96"/>
        <end position="133"/>
    </location>
</feature>
<dbReference type="InterPro" id="IPR055256">
    <property type="entry name" value="KH_1_KHDC4/BBP-like"/>
</dbReference>
<dbReference type="OrthoDB" id="440781at2759"/>
<dbReference type="Pfam" id="PF22675">
    <property type="entry name" value="KH-I_KHDC4-BBP"/>
    <property type="match status" value="1"/>
</dbReference>
<dbReference type="PANTHER" id="PTHR15744">
    <property type="entry name" value="BLOM7"/>
    <property type="match status" value="1"/>
</dbReference>
<feature type="region of interest" description="Disordered" evidence="1">
    <location>
        <begin position="235"/>
        <end position="263"/>
    </location>
</feature>
<keyword evidence="4" id="KW-1185">Reference proteome</keyword>
<feature type="region of interest" description="Disordered" evidence="1">
    <location>
        <begin position="67"/>
        <end position="139"/>
    </location>
</feature>
<sequence length="263" mass="27311">MGEDLQHFVARVGASLNRTAEEVEPFTELLLDNWYDTPGSLVDVTPDDLAKLGLPLRFAKELTLAASGGPATEPAGSKGAAGKGKGGKGFGGSPSEDSKGKGKGKGKDKGKDFLKGAKDKGKDGKGKGKDKGKGPGGKGKFSDVILLEEAADMDPEFNICQRVLGAGGRNVRHIYEITGASAWLKGVGSDDSVNSSEPLHVSLSCSSQEGLDKALEMATDLISTVFDEYSQWAEKQEAGPGGKGKGKSFKGGFKGFKGKGKSK</sequence>
<dbReference type="Gene3D" id="3.30.1370.10">
    <property type="entry name" value="K Homology domain, type 1"/>
    <property type="match status" value="1"/>
</dbReference>
<dbReference type="Proteomes" id="UP000654075">
    <property type="component" value="Unassembled WGS sequence"/>
</dbReference>
<dbReference type="InterPro" id="IPR031121">
    <property type="entry name" value="RIK/BLOM7"/>
</dbReference>
<feature type="compositionally biased region" description="Gly residues" evidence="1">
    <location>
        <begin position="79"/>
        <end position="92"/>
    </location>
</feature>
<organism evidence="3 4">
    <name type="scientific">Polarella glacialis</name>
    <name type="common">Dinoflagellate</name>
    <dbReference type="NCBI Taxonomy" id="89957"/>
    <lineage>
        <taxon>Eukaryota</taxon>
        <taxon>Sar</taxon>
        <taxon>Alveolata</taxon>
        <taxon>Dinophyceae</taxon>
        <taxon>Suessiales</taxon>
        <taxon>Suessiaceae</taxon>
        <taxon>Polarella</taxon>
    </lineage>
</organism>
<dbReference type="EMBL" id="CAJNNV010033129">
    <property type="protein sequence ID" value="CAE8642173.1"/>
    <property type="molecule type" value="Genomic_DNA"/>
</dbReference>
<dbReference type="InterPro" id="IPR036612">
    <property type="entry name" value="KH_dom_type_1_sf"/>
</dbReference>
<dbReference type="PANTHER" id="PTHR15744:SF0">
    <property type="entry name" value="KH HOMOLOGY DOMAIN-CONTAINING PROTEIN 4"/>
    <property type="match status" value="1"/>
</dbReference>
<gene>
    <name evidence="3" type="ORF">PGLA1383_LOCUS56704</name>
</gene>
<name>A0A813HWS8_POLGL</name>
<accession>A0A813HWS8</accession>
<dbReference type="GO" id="GO:0005634">
    <property type="term" value="C:nucleus"/>
    <property type="evidence" value="ECO:0007669"/>
    <property type="project" value="InterPro"/>
</dbReference>
<protein>
    <recommendedName>
        <fullName evidence="2">KHDC4/BBP-like KH-domain type I domain-containing protein</fullName>
    </recommendedName>
</protein>
<proteinExistence type="predicted"/>
<evidence type="ECO:0000259" key="2">
    <source>
        <dbReference type="Pfam" id="PF22675"/>
    </source>
</evidence>
<reference evidence="3" key="1">
    <citation type="submission" date="2021-02" db="EMBL/GenBank/DDBJ databases">
        <authorList>
            <person name="Dougan E. K."/>
            <person name="Rhodes N."/>
            <person name="Thang M."/>
            <person name="Chan C."/>
        </authorList>
    </citation>
    <scope>NUCLEOTIDE SEQUENCE</scope>
</reference>
<evidence type="ECO:0000313" key="3">
    <source>
        <dbReference type="EMBL" id="CAE8642173.1"/>
    </source>
</evidence>
<dbReference type="SUPFAM" id="SSF54791">
    <property type="entry name" value="Eukaryotic type KH-domain (KH-domain type I)"/>
    <property type="match status" value="1"/>
</dbReference>
<dbReference type="AlphaFoldDB" id="A0A813HWS8"/>
<comment type="caution">
    <text evidence="3">The sequence shown here is derived from an EMBL/GenBank/DDBJ whole genome shotgun (WGS) entry which is preliminary data.</text>
</comment>
<feature type="domain" description="KHDC4/BBP-like KH-domain type I" evidence="2">
    <location>
        <begin position="154"/>
        <end position="222"/>
    </location>
</feature>
<dbReference type="GO" id="GO:0003723">
    <property type="term" value="F:RNA binding"/>
    <property type="evidence" value="ECO:0007669"/>
    <property type="project" value="InterPro"/>
</dbReference>
<feature type="non-terminal residue" evidence="3">
    <location>
        <position position="1"/>
    </location>
</feature>
<evidence type="ECO:0000256" key="1">
    <source>
        <dbReference type="SAM" id="MobiDB-lite"/>
    </source>
</evidence>